<keyword evidence="2" id="KW-1185">Reference proteome</keyword>
<organism evidence="1 2">
    <name type="scientific">Bombyx mori</name>
    <name type="common">Silk moth</name>
    <dbReference type="NCBI Taxonomy" id="7091"/>
    <lineage>
        <taxon>Eukaryota</taxon>
        <taxon>Metazoa</taxon>
        <taxon>Ecdysozoa</taxon>
        <taxon>Arthropoda</taxon>
        <taxon>Hexapoda</taxon>
        <taxon>Insecta</taxon>
        <taxon>Pterygota</taxon>
        <taxon>Neoptera</taxon>
        <taxon>Endopterygota</taxon>
        <taxon>Lepidoptera</taxon>
        <taxon>Glossata</taxon>
        <taxon>Ditrysia</taxon>
        <taxon>Bombycoidea</taxon>
        <taxon>Bombycidae</taxon>
        <taxon>Bombycinae</taxon>
        <taxon>Bombyx</taxon>
    </lineage>
</organism>
<accession>A0A8R2HNZ0</accession>
<dbReference type="Pfam" id="PF01395">
    <property type="entry name" value="PBP_GOBP"/>
    <property type="match status" value="1"/>
</dbReference>
<name>A0A8R2HNZ0_BOMMO</name>
<dbReference type="GO" id="GO:0005549">
    <property type="term" value="F:odorant binding"/>
    <property type="evidence" value="ECO:0007669"/>
    <property type="project" value="InterPro"/>
</dbReference>
<dbReference type="InterPro" id="IPR036728">
    <property type="entry name" value="PBP_GOBP_sf"/>
</dbReference>
<evidence type="ECO:0000313" key="1">
    <source>
        <dbReference type="EnsemblMetazoa" id="XP_021205746.2"/>
    </source>
</evidence>
<protein>
    <recommendedName>
        <fullName evidence="3">Odorant binding protein</fullName>
    </recommendedName>
</protein>
<reference evidence="2" key="1">
    <citation type="journal article" date="2008" name="Insect Biochem. Mol. Biol.">
        <title>The genome of a lepidopteran model insect, the silkworm Bombyx mori.</title>
        <authorList>
            <consortium name="International Silkworm Genome Consortium"/>
        </authorList>
    </citation>
    <scope>NUCLEOTIDE SEQUENCE [LARGE SCALE GENOMIC DNA]</scope>
    <source>
        <strain evidence="2">p50T</strain>
    </source>
</reference>
<proteinExistence type="predicted"/>
<dbReference type="SUPFAM" id="SSF47565">
    <property type="entry name" value="Insect pheromone/odorant-binding proteins"/>
    <property type="match status" value="1"/>
</dbReference>
<dbReference type="AlphaFoldDB" id="A0A8R2HNZ0"/>
<evidence type="ECO:0008006" key="3">
    <source>
        <dbReference type="Google" id="ProtNLM"/>
    </source>
</evidence>
<dbReference type="Proteomes" id="UP000005204">
    <property type="component" value="Unassembled WGS sequence"/>
</dbReference>
<dbReference type="EnsemblMetazoa" id="XM_021350071.2">
    <property type="protein sequence ID" value="XP_021205746.2"/>
    <property type="gene ID" value="LOC101737025"/>
</dbReference>
<evidence type="ECO:0000313" key="2">
    <source>
        <dbReference type="Proteomes" id="UP000005204"/>
    </source>
</evidence>
<dbReference type="InterPro" id="IPR006170">
    <property type="entry name" value="PBP/GOBP"/>
</dbReference>
<sequence length="98" mass="11201">MCVARKLNLLTEEDSINKDALLRFVEEGFKTEIDLVNAIKKKCFEEDISNIGKPEMCEVAKYKICITSRMAEDCPKWDSKGICSSAQQKVENFMKMLS</sequence>
<reference evidence="1" key="2">
    <citation type="submission" date="2022-06" db="UniProtKB">
        <authorList>
            <consortium name="EnsemblMetazoa"/>
        </authorList>
    </citation>
    <scope>IDENTIFICATION</scope>
    <source>
        <strain evidence="1">p50T (Dazao)</strain>
    </source>
</reference>